<dbReference type="Gene3D" id="3.40.720.10">
    <property type="entry name" value="Alkaline Phosphatase, subunit A"/>
    <property type="match status" value="1"/>
</dbReference>
<name>A0A9C7UP04_9RHOD</name>
<dbReference type="GO" id="GO:0016788">
    <property type="term" value="F:hydrolase activity, acting on ester bonds"/>
    <property type="evidence" value="ECO:0007669"/>
    <property type="project" value="InterPro"/>
</dbReference>
<keyword evidence="1" id="KW-0378">Hydrolase</keyword>
<dbReference type="Pfam" id="PF04185">
    <property type="entry name" value="Phosphoesterase"/>
    <property type="match status" value="2"/>
</dbReference>
<dbReference type="OrthoDB" id="5135119at2759"/>
<keyword evidence="2" id="KW-0812">Transmembrane</keyword>
<dbReference type="AlphaFoldDB" id="A0A9C7UP04"/>
<evidence type="ECO:0000313" key="3">
    <source>
        <dbReference type="EMBL" id="GJQ10046.1"/>
    </source>
</evidence>
<gene>
    <name evidence="3" type="ORF">GpartN1_g1837.t1</name>
</gene>
<comment type="caution">
    <text evidence="3">The sequence shown here is derived from an EMBL/GenBank/DDBJ whole genome shotgun (WGS) entry which is preliminary data.</text>
</comment>
<keyword evidence="2" id="KW-1133">Transmembrane helix</keyword>
<protein>
    <recommendedName>
        <fullName evidence="5">Acid phosphatase</fullName>
    </recommendedName>
</protein>
<organism evidence="3 4">
    <name type="scientific">Galdieria partita</name>
    <dbReference type="NCBI Taxonomy" id="83374"/>
    <lineage>
        <taxon>Eukaryota</taxon>
        <taxon>Rhodophyta</taxon>
        <taxon>Bangiophyceae</taxon>
        <taxon>Galdieriales</taxon>
        <taxon>Galdieriaceae</taxon>
        <taxon>Galdieria</taxon>
    </lineage>
</organism>
<dbReference type="PANTHER" id="PTHR31956">
    <property type="entry name" value="NON-SPECIFIC PHOSPHOLIPASE C4-RELATED"/>
    <property type="match status" value="1"/>
</dbReference>
<evidence type="ECO:0000256" key="1">
    <source>
        <dbReference type="ARBA" id="ARBA00022801"/>
    </source>
</evidence>
<dbReference type="EMBL" id="BQMJ01000013">
    <property type="protein sequence ID" value="GJQ10046.1"/>
    <property type="molecule type" value="Genomic_DNA"/>
</dbReference>
<proteinExistence type="predicted"/>
<dbReference type="GO" id="GO:0009395">
    <property type="term" value="P:phospholipid catabolic process"/>
    <property type="evidence" value="ECO:0007669"/>
    <property type="project" value="TreeGrafter"/>
</dbReference>
<dbReference type="InterPro" id="IPR007312">
    <property type="entry name" value="Phosphoesterase"/>
</dbReference>
<reference evidence="3" key="2">
    <citation type="submission" date="2022-01" db="EMBL/GenBank/DDBJ databases">
        <authorList>
            <person name="Hirooka S."/>
            <person name="Miyagishima S.Y."/>
        </authorList>
    </citation>
    <scope>NUCLEOTIDE SEQUENCE</scope>
    <source>
        <strain evidence="3">NBRC 102759</strain>
    </source>
</reference>
<accession>A0A9C7UP04</accession>
<evidence type="ECO:0000313" key="4">
    <source>
        <dbReference type="Proteomes" id="UP001061958"/>
    </source>
</evidence>
<keyword evidence="4" id="KW-1185">Reference proteome</keyword>
<dbReference type="PANTHER" id="PTHR31956:SF8">
    <property type="entry name" value="ACID PHOSPHATASE PHOA (AFU_ORTHOLOGUE AFUA_1G03570)"/>
    <property type="match status" value="1"/>
</dbReference>
<dbReference type="InterPro" id="IPR017850">
    <property type="entry name" value="Alkaline_phosphatase_core_sf"/>
</dbReference>
<evidence type="ECO:0000256" key="2">
    <source>
        <dbReference type="SAM" id="Phobius"/>
    </source>
</evidence>
<reference evidence="3" key="1">
    <citation type="journal article" date="2022" name="Proc. Natl. Acad. Sci. U.S.A.">
        <title>Life cycle and functional genomics of the unicellular red alga Galdieria for elucidating algal and plant evolution and industrial use.</title>
        <authorList>
            <person name="Hirooka S."/>
            <person name="Itabashi T."/>
            <person name="Ichinose T.M."/>
            <person name="Onuma R."/>
            <person name="Fujiwara T."/>
            <person name="Yamashita S."/>
            <person name="Jong L.W."/>
            <person name="Tomita R."/>
            <person name="Iwane A.H."/>
            <person name="Miyagishima S.Y."/>
        </authorList>
    </citation>
    <scope>NUCLEOTIDE SEQUENCE</scope>
    <source>
        <strain evidence="3">NBRC 102759</strain>
    </source>
</reference>
<evidence type="ECO:0008006" key="5">
    <source>
        <dbReference type="Google" id="ProtNLM"/>
    </source>
</evidence>
<dbReference type="Proteomes" id="UP001061958">
    <property type="component" value="Unassembled WGS sequence"/>
</dbReference>
<sequence length="404" mass="46631">MHWLGRILPLIVLILILATYIIQRNQTKPDCNKLLYESSKDYPLRRLFVPARQTCPVEDLSHLKSKENLQPFHHVFIIMLENMGNKVIMGNEYMPFINLLIENFGFAAEYYGVTHTSLPNYIAVTSGSNWWSHNDSTEQTFNHTCIADQLEQNGQTWRNYAQSIPYAGYKETSTYPPNSSFLWFQDHCPFLFYPQIFSQPDRLANTVPLQQLESDLETCTCPHFAFITPDACHDMHGGSDLCPSVHLYPNEPNKLLDCFNTNITLEDCQNIRYLWRMGDEFVKEWVTKIIQSPSWVGNSVIFVTFDESNFNEPLDEFIQGGPNTDYIYGSQFTFDGHTFFIQGFYGGGHIPLIVISKNYPYHVVSHRKSNHYSLLKTIEASWGLDYLGFASDNIQVPVLSEFFT</sequence>
<keyword evidence="2" id="KW-0472">Membrane</keyword>
<feature type="transmembrane region" description="Helical" evidence="2">
    <location>
        <begin position="7"/>
        <end position="23"/>
    </location>
</feature>